<dbReference type="EMBL" id="AP009389">
    <property type="protein sequence ID" value="BAF60147.1"/>
    <property type="molecule type" value="Genomic_DNA"/>
</dbReference>
<dbReference type="Proteomes" id="UP000006556">
    <property type="component" value="Chromosome"/>
</dbReference>
<evidence type="ECO:0000259" key="1">
    <source>
        <dbReference type="PROSITE" id="PS50943"/>
    </source>
</evidence>
<dbReference type="InterPro" id="IPR010982">
    <property type="entry name" value="Lambda_DNA-bd_dom_sf"/>
</dbReference>
<feature type="domain" description="HTH cro/C1-type" evidence="1">
    <location>
        <begin position="17"/>
        <end position="67"/>
    </location>
</feature>
<dbReference type="SMART" id="SM00530">
    <property type="entry name" value="HTH_XRE"/>
    <property type="match status" value="1"/>
</dbReference>
<dbReference type="AlphaFoldDB" id="A5D0S5"/>
<sequence length="148" mass="16903">MTKLSRLLKQLRGDEPLRDAAERAGISHTYLSQLEKGIDPRTGKEIRPSPETLKGISKAYNYPYEKLLAVAGYLEETGKSAISDPSTPSLWYRDTPPTKIELEVFLKNANVYFDGAPLNEEDKEDILDYLAWKWEREKKKRDKQKGGS</sequence>
<dbReference type="InterPro" id="IPR001387">
    <property type="entry name" value="Cro/C1-type_HTH"/>
</dbReference>
<dbReference type="CDD" id="cd00093">
    <property type="entry name" value="HTH_XRE"/>
    <property type="match status" value="1"/>
</dbReference>
<proteinExistence type="predicted"/>
<dbReference type="GO" id="GO:0003677">
    <property type="term" value="F:DNA binding"/>
    <property type="evidence" value="ECO:0007669"/>
    <property type="project" value="InterPro"/>
</dbReference>
<gene>
    <name evidence="2" type="primary">HipB</name>
    <name evidence="2" type="ordered locus">PTH_1966</name>
</gene>
<protein>
    <submittedName>
        <fullName evidence="2">Predicted transcriptional regulator</fullName>
    </submittedName>
</protein>
<reference evidence="3" key="1">
    <citation type="journal article" date="2008" name="Genome Res.">
        <title>The genome of Pelotomaculum thermopropionicum reveals niche-associated evolution in anaerobic microbiota.</title>
        <authorList>
            <person name="Kosaka T."/>
            <person name="Kato S."/>
            <person name="Shimoyama T."/>
            <person name="Ishii S."/>
            <person name="Abe T."/>
            <person name="Watanabe K."/>
        </authorList>
    </citation>
    <scope>NUCLEOTIDE SEQUENCE [LARGE SCALE GENOMIC DNA]</scope>
    <source>
        <strain evidence="3">DSM 13744 / JCM 10971 / SI</strain>
    </source>
</reference>
<evidence type="ECO:0000313" key="3">
    <source>
        <dbReference type="Proteomes" id="UP000006556"/>
    </source>
</evidence>
<name>A5D0S5_PELTS</name>
<organism evidence="2 3">
    <name type="scientific">Pelotomaculum thermopropionicum (strain DSM 13744 / JCM 10971 / SI)</name>
    <dbReference type="NCBI Taxonomy" id="370438"/>
    <lineage>
        <taxon>Bacteria</taxon>
        <taxon>Bacillati</taxon>
        <taxon>Bacillota</taxon>
        <taxon>Clostridia</taxon>
        <taxon>Eubacteriales</taxon>
        <taxon>Desulfotomaculaceae</taxon>
        <taxon>Pelotomaculum</taxon>
    </lineage>
</organism>
<dbReference type="PROSITE" id="PS50943">
    <property type="entry name" value="HTH_CROC1"/>
    <property type="match status" value="1"/>
</dbReference>
<accession>A5D0S5</accession>
<dbReference type="eggNOG" id="COG1396">
    <property type="taxonomic scope" value="Bacteria"/>
</dbReference>
<dbReference type="KEGG" id="pth:PTH_1966"/>
<dbReference type="HOGENOM" id="CLU_066192_4_0_9"/>
<dbReference type="SUPFAM" id="SSF47413">
    <property type="entry name" value="lambda repressor-like DNA-binding domains"/>
    <property type="match status" value="1"/>
</dbReference>
<evidence type="ECO:0000313" key="2">
    <source>
        <dbReference type="EMBL" id="BAF60147.1"/>
    </source>
</evidence>
<dbReference type="Gene3D" id="1.10.260.40">
    <property type="entry name" value="lambda repressor-like DNA-binding domains"/>
    <property type="match status" value="1"/>
</dbReference>
<dbReference type="Pfam" id="PF01381">
    <property type="entry name" value="HTH_3"/>
    <property type="match status" value="1"/>
</dbReference>
<dbReference type="STRING" id="370438.PTH_1966"/>
<keyword evidence="3" id="KW-1185">Reference proteome</keyword>